<organism evidence="2 3">
    <name type="scientific">Methylobacterium adhaesivum</name>
    <dbReference type="NCBI Taxonomy" id="333297"/>
    <lineage>
        <taxon>Bacteria</taxon>
        <taxon>Pseudomonadati</taxon>
        <taxon>Pseudomonadota</taxon>
        <taxon>Alphaproteobacteria</taxon>
        <taxon>Hyphomicrobiales</taxon>
        <taxon>Methylobacteriaceae</taxon>
        <taxon>Methylobacterium</taxon>
    </lineage>
</organism>
<accession>A0ABT8BMA4</accession>
<reference evidence="3" key="1">
    <citation type="journal article" date="2019" name="Int. J. Syst. Evol. Microbiol.">
        <title>The Global Catalogue of Microorganisms (GCM) 10K type strain sequencing project: providing services to taxonomists for standard genome sequencing and annotation.</title>
        <authorList>
            <consortium name="The Broad Institute Genomics Platform"/>
            <consortium name="The Broad Institute Genome Sequencing Center for Infectious Disease"/>
            <person name="Wu L."/>
            <person name="Ma J."/>
        </authorList>
    </citation>
    <scope>NUCLEOTIDE SEQUENCE [LARGE SCALE GENOMIC DNA]</scope>
    <source>
        <strain evidence="3">CECT 7069</strain>
    </source>
</reference>
<name>A0ABT8BMA4_9HYPH</name>
<evidence type="ECO:0000313" key="3">
    <source>
        <dbReference type="Proteomes" id="UP001224644"/>
    </source>
</evidence>
<comment type="caution">
    <text evidence="2">The sequence shown here is derived from an EMBL/GenBank/DDBJ whole genome shotgun (WGS) entry which is preliminary data.</text>
</comment>
<proteinExistence type="predicted"/>
<evidence type="ECO:0000313" key="2">
    <source>
        <dbReference type="EMBL" id="MDN3592470.1"/>
    </source>
</evidence>
<keyword evidence="3" id="KW-1185">Reference proteome</keyword>
<feature type="region of interest" description="Disordered" evidence="1">
    <location>
        <begin position="1"/>
        <end position="48"/>
    </location>
</feature>
<sequence>MSQASKPNEVEPEPREAPAPQTGGQGEPHPAIPQEDDPEIEKTEEQPS</sequence>
<dbReference type="RefSeq" id="WP_238227506.1">
    <property type="nucleotide sequence ID" value="NZ_BPQD01000028.1"/>
</dbReference>
<protein>
    <submittedName>
        <fullName evidence="2">Uncharacterized protein</fullName>
    </submittedName>
</protein>
<gene>
    <name evidence="2" type="ORF">QWZ12_17900</name>
</gene>
<dbReference type="EMBL" id="JAUFPX010000017">
    <property type="protein sequence ID" value="MDN3592470.1"/>
    <property type="molecule type" value="Genomic_DNA"/>
</dbReference>
<dbReference type="Proteomes" id="UP001224644">
    <property type="component" value="Unassembled WGS sequence"/>
</dbReference>
<evidence type="ECO:0000256" key="1">
    <source>
        <dbReference type="SAM" id="MobiDB-lite"/>
    </source>
</evidence>